<dbReference type="OrthoDB" id="2789670at2759"/>
<keyword evidence="6 13" id="KW-0479">Metal-binding</keyword>
<dbReference type="EMBL" id="OU895878">
    <property type="protein sequence ID" value="CAG9801979.1"/>
    <property type="molecule type" value="Genomic_DNA"/>
</dbReference>
<evidence type="ECO:0000256" key="12">
    <source>
        <dbReference type="ARBA" id="ARBA00023136"/>
    </source>
</evidence>
<evidence type="ECO:0000256" key="15">
    <source>
        <dbReference type="SAM" id="MobiDB-lite"/>
    </source>
</evidence>
<evidence type="ECO:0000256" key="1">
    <source>
        <dbReference type="ARBA" id="ARBA00001971"/>
    </source>
</evidence>
<evidence type="ECO:0000256" key="8">
    <source>
        <dbReference type="ARBA" id="ARBA00022848"/>
    </source>
</evidence>
<evidence type="ECO:0000313" key="17">
    <source>
        <dbReference type="Proteomes" id="UP001153620"/>
    </source>
</evidence>
<evidence type="ECO:0000256" key="2">
    <source>
        <dbReference type="ARBA" id="ARBA00004174"/>
    </source>
</evidence>
<dbReference type="PROSITE" id="PS00086">
    <property type="entry name" value="CYTOCHROME_P450"/>
    <property type="match status" value="1"/>
</dbReference>
<dbReference type="PANTHER" id="PTHR24292">
    <property type="entry name" value="CYTOCHROME P450"/>
    <property type="match status" value="1"/>
</dbReference>
<keyword evidence="17" id="KW-1185">Reference proteome</keyword>
<name>A0A9N9WQK3_9DIPT</name>
<evidence type="ECO:0000313" key="16">
    <source>
        <dbReference type="EMBL" id="CAG9801979.1"/>
    </source>
</evidence>
<dbReference type="GO" id="GO:0016705">
    <property type="term" value="F:oxidoreductase activity, acting on paired donors, with incorporation or reduction of molecular oxygen"/>
    <property type="evidence" value="ECO:0007669"/>
    <property type="project" value="InterPro"/>
</dbReference>
<gene>
    <name evidence="16" type="ORF">CHIRRI_LOCUS4896</name>
</gene>
<dbReference type="InterPro" id="IPR036396">
    <property type="entry name" value="Cyt_P450_sf"/>
</dbReference>
<evidence type="ECO:0000256" key="9">
    <source>
        <dbReference type="ARBA" id="ARBA00023002"/>
    </source>
</evidence>
<protein>
    <recommendedName>
        <fullName evidence="18">Cytochrome P450</fullName>
    </recommendedName>
</protein>
<evidence type="ECO:0000256" key="11">
    <source>
        <dbReference type="ARBA" id="ARBA00023033"/>
    </source>
</evidence>
<reference evidence="16" key="2">
    <citation type="submission" date="2022-10" db="EMBL/GenBank/DDBJ databases">
        <authorList>
            <consortium name="ENA_rothamsted_submissions"/>
            <consortium name="culmorum"/>
            <person name="King R."/>
        </authorList>
    </citation>
    <scope>NUCLEOTIDE SEQUENCE</scope>
</reference>
<evidence type="ECO:0000256" key="14">
    <source>
        <dbReference type="RuleBase" id="RU000461"/>
    </source>
</evidence>
<accession>A0A9N9WQK3</accession>
<organism evidence="16 17">
    <name type="scientific">Chironomus riparius</name>
    <dbReference type="NCBI Taxonomy" id="315576"/>
    <lineage>
        <taxon>Eukaryota</taxon>
        <taxon>Metazoa</taxon>
        <taxon>Ecdysozoa</taxon>
        <taxon>Arthropoda</taxon>
        <taxon>Hexapoda</taxon>
        <taxon>Insecta</taxon>
        <taxon>Pterygota</taxon>
        <taxon>Neoptera</taxon>
        <taxon>Endopterygota</taxon>
        <taxon>Diptera</taxon>
        <taxon>Nematocera</taxon>
        <taxon>Chironomoidea</taxon>
        <taxon>Chironomidae</taxon>
        <taxon>Chironominae</taxon>
        <taxon>Chironomus</taxon>
    </lineage>
</organism>
<dbReference type="Pfam" id="PF00067">
    <property type="entry name" value="p450"/>
    <property type="match status" value="1"/>
</dbReference>
<feature type="binding site" description="axial binding residue" evidence="13">
    <location>
        <position position="464"/>
    </location>
    <ligand>
        <name>heme</name>
        <dbReference type="ChEBI" id="CHEBI:30413"/>
    </ligand>
    <ligandPart>
        <name>Fe</name>
        <dbReference type="ChEBI" id="CHEBI:18248"/>
    </ligandPart>
</feature>
<feature type="region of interest" description="Disordered" evidence="15">
    <location>
        <begin position="282"/>
        <end position="302"/>
    </location>
</feature>
<dbReference type="PRINTS" id="PR00385">
    <property type="entry name" value="P450"/>
</dbReference>
<dbReference type="Gene3D" id="1.10.630.10">
    <property type="entry name" value="Cytochrome P450"/>
    <property type="match status" value="1"/>
</dbReference>
<evidence type="ECO:0000256" key="5">
    <source>
        <dbReference type="ARBA" id="ARBA00022617"/>
    </source>
</evidence>
<dbReference type="CDD" id="cd11056">
    <property type="entry name" value="CYP6-like"/>
    <property type="match status" value="1"/>
</dbReference>
<dbReference type="SUPFAM" id="SSF48264">
    <property type="entry name" value="Cytochrome P450"/>
    <property type="match status" value="1"/>
</dbReference>
<keyword evidence="11 14" id="KW-0503">Monooxygenase</keyword>
<keyword evidence="10 13" id="KW-0408">Iron</keyword>
<keyword evidence="7" id="KW-0256">Endoplasmic reticulum</keyword>
<evidence type="ECO:0008006" key="18">
    <source>
        <dbReference type="Google" id="ProtNLM"/>
    </source>
</evidence>
<dbReference type="PRINTS" id="PR00463">
    <property type="entry name" value="EP450I"/>
</dbReference>
<dbReference type="InterPro" id="IPR001128">
    <property type="entry name" value="Cyt_P450"/>
</dbReference>
<evidence type="ECO:0000256" key="7">
    <source>
        <dbReference type="ARBA" id="ARBA00022824"/>
    </source>
</evidence>
<keyword evidence="9 14" id="KW-0560">Oxidoreductase</keyword>
<dbReference type="AlphaFoldDB" id="A0A9N9WQK3"/>
<keyword evidence="8" id="KW-0492">Microsome</keyword>
<dbReference type="GO" id="GO:0004497">
    <property type="term" value="F:monooxygenase activity"/>
    <property type="evidence" value="ECO:0007669"/>
    <property type="project" value="UniProtKB-KW"/>
</dbReference>
<evidence type="ECO:0000256" key="6">
    <source>
        <dbReference type="ARBA" id="ARBA00022723"/>
    </source>
</evidence>
<dbReference type="FunFam" id="1.10.630.10:FF:000042">
    <property type="entry name" value="Cytochrome P450"/>
    <property type="match status" value="1"/>
</dbReference>
<comment type="subcellular location">
    <subcellularLocation>
        <location evidence="3">Endoplasmic reticulum membrane</location>
        <topology evidence="3">Peripheral membrane protein</topology>
    </subcellularLocation>
    <subcellularLocation>
        <location evidence="2">Microsome membrane</location>
        <topology evidence="2">Peripheral membrane protein</topology>
    </subcellularLocation>
</comment>
<dbReference type="Proteomes" id="UP001153620">
    <property type="component" value="Chromosome 2"/>
</dbReference>
<evidence type="ECO:0000256" key="3">
    <source>
        <dbReference type="ARBA" id="ARBA00004406"/>
    </source>
</evidence>
<dbReference type="GO" id="GO:0005506">
    <property type="term" value="F:iron ion binding"/>
    <property type="evidence" value="ECO:0007669"/>
    <property type="project" value="InterPro"/>
</dbReference>
<dbReference type="InterPro" id="IPR002401">
    <property type="entry name" value="Cyt_P450_E_grp-I"/>
</dbReference>
<comment type="cofactor">
    <cofactor evidence="1 13">
        <name>heme</name>
        <dbReference type="ChEBI" id="CHEBI:30413"/>
    </cofactor>
</comment>
<evidence type="ECO:0000256" key="10">
    <source>
        <dbReference type="ARBA" id="ARBA00023004"/>
    </source>
</evidence>
<keyword evidence="12" id="KW-0472">Membrane</keyword>
<evidence type="ECO:0000256" key="4">
    <source>
        <dbReference type="ARBA" id="ARBA00010617"/>
    </source>
</evidence>
<proteinExistence type="inferred from homology"/>
<comment type="similarity">
    <text evidence="4 14">Belongs to the cytochrome P450 family.</text>
</comment>
<dbReference type="GO" id="GO:0005789">
    <property type="term" value="C:endoplasmic reticulum membrane"/>
    <property type="evidence" value="ECO:0007669"/>
    <property type="project" value="UniProtKB-SubCell"/>
</dbReference>
<dbReference type="InterPro" id="IPR017972">
    <property type="entry name" value="Cyt_P450_CS"/>
</dbReference>
<dbReference type="GO" id="GO:0020037">
    <property type="term" value="F:heme binding"/>
    <property type="evidence" value="ECO:0007669"/>
    <property type="project" value="InterPro"/>
</dbReference>
<reference evidence="16" key="1">
    <citation type="submission" date="2022-01" db="EMBL/GenBank/DDBJ databases">
        <authorList>
            <person name="King R."/>
        </authorList>
    </citation>
    <scope>NUCLEOTIDE SEQUENCE</scope>
</reference>
<keyword evidence="5 13" id="KW-0349">Heme</keyword>
<dbReference type="PANTHER" id="PTHR24292:SF100">
    <property type="entry name" value="CYTOCHROME P450 6A16, ISOFORM B-RELATED"/>
    <property type="match status" value="1"/>
</dbReference>
<evidence type="ECO:0000256" key="13">
    <source>
        <dbReference type="PIRSR" id="PIRSR602401-1"/>
    </source>
</evidence>
<dbReference type="InterPro" id="IPR050476">
    <property type="entry name" value="Insect_CytP450_Detox"/>
</dbReference>
<sequence>MLFWIILTILILVIFVTNQHYFSYWSNRNVPHKNPIFFLGDLAGMLSLKKGMGEYFARIYENNKNKRIFGLYFSYRPTLLICDPLLIQDVLIKDFPSFHDRGFPINEEVDPLGGHLFVLSGQRWRDLRVKLSPTFTGGKLKGMYPTIFNCAHVLQEYIEKGVQNGNDIFDIHDLMGRFTTNVISSVAFGIENDCINDPEDVFRKMGVKFIQPTLKIMIINILTVFVPKLLTLLKIKIVPHDIEEFFMSVVQQTIEQREKNQDFERKDFMQMLIQLKNQGYVSADKDDDQNNTESTSADKKHETRKLTLHEVASQAFLFFAAGFETSSSTSNFCLLELSKNPEVQKKAQDEIDEIMSASNSSEITYDMLGKMKFLECCIDETLRKYPIVPVHIRECTKDYTFSDSNWNIEKGTTVFIPVQGLHRDPNIYENPMEFRPKRFMDSASGNGNSNGVYYMPFGDGPRNCIGARMGKLQTKLGLAMILSKFSFEPVDKHLMNSEIEMHPNQFILTPKETILLKASLR</sequence>